<dbReference type="EMBL" id="CP024785">
    <property type="protein sequence ID" value="AUB41955.1"/>
    <property type="molecule type" value="Genomic_DNA"/>
</dbReference>
<name>A0A2K8T7A9_9NOSO</name>
<keyword evidence="3" id="KW-0614">Plasmid</keyword>
<sequence length="53" mass="6552">MLPYNIWGRLNLNDWNEYIRLSLVSVHGQDMLQQWWKRASKIFLIINSLWMMK</sequence>
<geneLocation type="plasmid" evidence="4">
    <name>pnfsy06</name>
</geneLocation>
<dbReference type="KEGG" id="nfl:COO91_08270"/>
<evidence type="ECO:0000313" key="1">
    <source>
        <dbReference type="EMBL" id="AUB41955.1"/>
    </source>
</evidence>
<organism evidence="3 4">
    <name type="scientific">Nostoc flagelliforme CCNUN1</name>
    <dbReference type="NCBI Taxonomy" id="2038116"/>
    <lineage>
        <taxon>Bacteria</taxon>
        <taxon>Bacillati</taxon>
        <taxon>Cyanobacteriota</taxon>
        <taxon>Cyanophyceae</taxon>
        <taxon>Nostocales</taxon>
        <taxon>Nostocaceae</taxon>
        <taxon>Nostoc</taxon>
    </lineage>
</organism>
<evidence type="ECO:0000313" key="4">
    <source>
        <dbReference type="Proteomes" id="UP000232003"/>
    </source>
</evidence>
<evidence type="ECO:0000313" key="2">
    <source>
        <dbReference type="EMBL" id="AUB42163.1"/>
    </source>
</evidence>
<protein>
    <submittedName>
        <fullName evidence="3">Uncharacterized protein</fullName>
    </submittedName>
</protein>
<dbReference type="AlphaFoldDB" id="A0A2K8T7A9"/>
<dbReference type="EMBL" id="CP024785">
    <property type="protein sequence ID" value="AUB42163.1"/>
    <property type="molecule type" value="Genomic_DNA"/>
</dbReference>
<dbReference type="KEGG" id="nfl:COO91_09767"/>
<reference evidence="3 4" key="1">
    <citation type="submission" date="2017-11" db="EMBL/GenBank/DDBJ databases">
        <title>Complete genome of a free-living desiccation-tolerant cyanobacterium and its photosynthetic adaptation to extreme terrestrial habitat.</title>
        <authorList>
            <person name="Shang J."/>
        </authorList>
    </citation>
    <scope>NUCLEOTIDE SEQUENCE [LARGE SCALE GENOMIC DNA]</scope>
    <source>
        <strain evidence="3 4">CCNUN1</strain>
        <plasmid evidence="4">pnfsy06</plasmid>
        <plasmid evidence="3">pNFSY06</plasmid>
    </source>
</reference>
<dbReference type="KEGG" id="nfl:COO91_08046"/>
<dbReference type="Proteomes" id="UP000232003">
    <property type="component" value="Chromosome"/>
</dbReference>
<dbReference type="Proteomes" id="UP000232003">
    <property type="component" value="Plasmid pNFSY06"/>
</dbReference>
<gene>
    <name evidence="1" type="ORF">COO91_08046</name>
    <name evidence="2" type="ORF">COO91_08270</name>
    <name evidence="3" type="ORF">COO91_09767</name>
</gene>
<dbReference type="EMBL" id="CP024791">
    <property type="protein sequence ID" value="AUB43586.1"/>
    <property type="molecule type" value="Genomic_DNA"/>
</dbReference>
<geneLocation type="plasmid" evidence="3">
    <name>pNFSY06</name>
</geneLocation>
<proteinExistence type="predicted"/>
<keyword evidence="4" id="KW-1185">Reference proteome</keyword>
<evidence type="ECO:0000313" key="3">
    <source>
        <dbReference type="EMBL" id="AUB43586.1"/>
    </source>
</evidence>
<accession>A0A2K8T7A9</accession>